<dbReference type="Pfam" id="PF13439">
    <property type="entry name" value="Glyco_transf_4"/>
    <property type="match status" value="1"/>
</dbReference>
<dbReference type="PANTHER" id="PTHR12526">
    <property type="entry name" value="GLYCOSYLTRANSFERASE"/>
    <property type="match status" value="1"/>
</dbReference>
<dbReference type="Proteomes" id="UP001501407">
    <property type="component" value="Unassembled WGS sequence"/>
</dbReference>
<evidence type="ECO:0000313" key="4">
    <source>
        <dbReference type="EMBL" id="GAA5090045.1"/>
    </source>
</evidence>
<sequence>MVIMTRFGFLSTYPPTRCGLATFTAALAGALADGEPHAPTIIRVLDVKESPRGAAGIGRIPSTVDLVGGNRVTMRAAVRALEECDVAVVQHEYGIYAGPDGDEIIPLLRSLNTPAIVVLHTVLTAPTAHQRVVLDTVCKLAAIVVVMTDNAREILMRTYSVQRSKVRVIPHGVSVPREAHVSNDGGPKRVLTWGLLSPGKGIEWGIRALAQLQDAGASVEYVIAGQTHPKVLAREGERYRETLQRLIDDLDLTGVVTLDDRYLDDAQLAEKVARADVVLLPYDSRDQATSGVLIEAVAAGVPVVATGFPHAVELLGKGAGIIARHQDPQSMAAAIRTILGEAATAQQMHDAALQHTQDASWPAVAEQYRALADRMVAIAA</sequence>
<comment type="caution">
    <text evidence="4">The sequence shown here is derived from an EMBL/GenBank/DDBJ whole genome shotgun (WGS) entry which is preliminary data.</text>
</comment>
<evidence type="ECO:0000256" key="1">
    <source>
        <dbReference type="ARBA" id="ARBA00022676"/>
    </source>
</evidence>
<dbReference type="Pfam" id="PF13692">
    <property type="entry name" value="Glyco_trans_1_4"/>
    <property type="match status" value="1"/>
</dbReference>
<keyword evidence="2" id="KW-0808">Transferase</keyword>
<dbReference type="EMBL" id="BAABKZ010000001">
    <property type="protein sequence ID" value="GAA5090045.1"/>
    <property type="molecule type" value="Genomic_DNA"/>
</dbReference>
<dbReference type="SUPFAM" id="SSF53756">
    <property type="entry name" value="UDP-Glycosyltransferase/glycogen phosphorylase"/>
    <property type="match status" value="1"/>
</dbReference>
<evidence type="ECO:0000259" key="3">
    <source>
        <dbReference type="Pfam" id="PF13439"/>
    </source>
</evidence>
<organism evidence="4 5">
    <name type="scientific">Microbacterium yannicii</name>
    <dbReference type="NCBI Taxonomy" id="671622"/>
    <lineage>
        <taxon>Bacteria</taxon>
        <taxon>Bacillati</taxon>
        <taxon>Actinomycetota</taxon>
        <taxon>Actinomycetes</taxon>
        <taxon>Micrococcales</taxon>
        <taxon>Microbacteriaceae</taxon>
        <taxon>Microbacterium</taxon>
    </lineage>
</organism>
<feature type="domain" description="Glycosyltransferase subfamily 4-like N-terminal" evidence="3">
    <location>
        <begin position="19"/>
        <end position="174"/>
    </location>
</feature>
<reference evidence="5" key="1">
    <citation type="journal article" date="2019" name="Int. J. Syst. Evol. Microbiol.">
        <title>The Global Catalogue of Microorganisms (GCM) 10K type strain sequencing project: providing services to taxonomists for standard genome sequencing and annotation.</title>
        <authorList>
            <consortium name="The Broad Institute Genomics Platform"/>
            <consortium name="The Broad Institute Genome Sequencing Center for Infectious Disease"/>
            <person name="Wu L."/>
            <person name="Ma J."/>
        </authorList>
    </citation>
    <scope>NUCLEOTIDE SEQUENCE [LARGE SCALE GENOMIC DNA]</scope>
    <source>
        <strain evidence="5">JCM 18959</strain>
    </source>
</reference>
<evidence type="ECO:0000256" key="2">
    <source>
        <dbReference type="ARBA" id="ARBA00022679"/>
    </source>
</evidence>
<accession>A0ABP9M2E6</accession>
<keyword evidence="5" id="KW-1185">Reference proteome</keyword>
<keyword evidence="1" id="KW-0328">Glycosyltransferase</keyword>
<proteinExistence type="predicted"/>
<protein>
    <submittedName>
        <fullName evidence="4">Glycosyltransferase</fullName>
    </submittedName>
</protein>
<dbReference type="PANTHER" id="PTHR12526:SF572">
    <property type="entry name" value="BLL5144 PROTEIN"/>
    <property type="match status" value="1"/>
</dbReference>
<name>A0ABP9M2E6_9MICO</name>
<evidence type="ECO:0000313" key="5">
    <source>
        <dbReference type="Proteomes" id="UP001501407"/>
    </source>
</evidence>
<dbReference type="Gene3D" id="3.40.50.2000">
    <property type="entry name" value="Glycogen Phosphorylase B"/>
    <property type="match status" value="2"/>
</dbReference>
<dbReference type="InterPro" id="IPR028098">
    <property type="entry name" value="Glyco_trans_4-like_N"/>
</dbReference>
<gene>
    <name evidence="4" type="ORF">GCM10025760_15000</name>
</gene>